<dbReference type="SMART" id="SM00343">
    <property type="entry name" value="ZnF_C2HC"/>
    <property type="match status" value="1"/>
</dbReference>
<dbReference type="GO" id="GO:0003723">
    <property type="term" value="F:RNA binding"/>
    <property type="evidence" value="ECO:0007669"/>
    <property type="project" value="UniProtKB-UniRule"/>
</dbReference>
<dbReference type="PROSITE" id="PS50158">
    <property type="entry name" value="ZF_CCHC"/>
    <property type="match status" value="1"/>
</dbReference>
<evidence type="ECO:0000313" key="7">
    <source>
        <dbReference type="Proteomes" id="UP000241769"/>
    </source>
</evidence>
<dbReference type="PANTHER" id="PTHR48038:SF1">
    <property type="entry name" value="RIBONUCLEOPROTEIN RB97D"/>
    <property type="match status" value="1"/>
</dbReference>
<evidence type="ECO:0000313" key="6">
    <source>
        <dbReference type="EMBL" id="PRP78721.1"/>
    </source>
</evidence>
<dbReference type="SMART" id="SM00360">
    <property type="entry name" value="RRM"/>
    <property type="match status" value="1"/>
</dbReference>
<reference evidence="6 7" key="1">
    <citation type="journal article" date="2018" name="Genome Biol. Evol.">
        <title>Multiple Roots of Fruiting Body Formation in Amoebozoa.</title>
        <authorList>
            <person name="Hillmann F."/>
            <person name="Forbes G."/>
            <person name="Novohradska S."/>
            <person name="Ferling I."/>
            <person name="Riege K."/>
            <person name="Groth M."/>
            <person name="Westermann M."/>
            <person name="Marz M."/>
            <person name="Spaller T."/>
            <person name="Winckler T."/>
            <person name="Schaap P."/>
            <person name="Glockner G."/>
        </authorList>
    </citation>
    <scope>NUCLEOTIDE SEQUENCE [LARGE SCALE GENOMIC DNA]</scope>
    <source>
        <strain evidence="6 7">Jena</strain>
    </source>
</reference>
<evidence type="ECO:0000256" key="2">
    <source>
        <dbReference type="PROSITE-ProRule" id="PRU00176"/>
    </source>
</evidence>
<keyword evidence="1" id="KW-0862">Zinc</keyword>
<feature type="compositionally biased region" description="Low complexity" evidence="3">
    <location>
        <begin position="231"/>
        <end position="243"/>
    </location>
</feature>
<proteinExistence type="predicted"/>
<feature type="domain" description="CCHC-type" evidence="5">
    <location>
        <begin position="90"/>
        <end position="106"/>
    </location>
</feature>
<keyword evidence="2" id="KW-0694">RNA-binding</keyword>
<dbReference type="InterPro" id="IPR012677">
    <property type="entry name" value="Nucleotide-bd_a/b_plait_sf"/>
</dbReference>
<name>A0A2P6N459_9EUKA</name>
<dbReference type="Pfam" id="PF00098">
    <property type="entry name" value="zf-CCHC"/>
    <property type="match status" value="1"/>
</dbReference>
<feature type="domain" description="RRM" evidence="4">
    <location>
        <begin position="4"/>
        <end position="74"/>
    </location>
</feature>
<gene>
    <name evidence="6" type="ORF">PROFUN_13360</name>
</gene>
<dbReference type="InParanoid" id="A0A2P6N459"/>
<accession>A0A2P6N459</accession>
<keyword evidence="1" id="KW-0479">Metal-binding</keyword>
<dbReference type="PANTHER" id="PTHR48038">
    <property type="entry name" value="RIBONUCLEOPROTEIN RB97D"/>
    <property type="match status" value="1"/>
</dbReference>
<dbReference type="InterPro" id="IPR035979">
    <property type="entry name" value="RBD_domain_sf"/>
</dbReference>
<dbReference type="InterPro" id="IPR000504">
    <property type="entry name" value="RRM_dom"/>
</dbReference>
<evidence type="ECO:0000259" key="4">
    <source>
        <dbReference type="PROSITE" id="PS50102"/>
    </source>
</evidence>
<evidence type="ECO:0000256" key="1">
    <source>
        <dbReference type="PROSITE-ProRule" id="PRU00047"/>
    </source>
</evidence>
<dbReference type="GO" id="GO:0008270">
    <property type="term" value="F:zinc ion binding"/>
    <property type="evidence" value="ECO:0007669"/>
    <property type="project" value="UniProtKB-KW"/>
</dbReference>
<comment type="caution">
    <text evidence="6">The sequence shown here is derived from an EMBL/GenBank/DDBJ whole genome shotgun (WGS) entry which is preliminary data.</text>
</comment>
<evidence type="ECO:0000259" key="5">
    <source>
        <dbReference type="PROSITE" id="PS50158"/>
    </source>
</evidence>
<dbReference type="Pfam" id="PF00076">
    <property type="entry name" value="RRM_1"/>
    <property type="match status" value="1"/>
</dbReference>
<dbReference type="EMBL" id="MDYQ01000209">
    <property type="protein sequence ID" value="PRP78721.1"/>
    <property type="molecule type" value="Genomic_DNA"/>
</dbReference>
<dbReference type="STRING" id="1890364.A0A2P6N459"/>
<dbReference type="OrthoDB" id="5970at2759"/>
<dbReference type="Gene3D" id="3.30.70.330">
    <property type="match status" value="1"/>
</dbReference>
<dbReference type="Gene3D" id="4.10.60.10">
    <property type="entry name" value="Zinc finger, CCHC-type"/>
    <property type="match status" value="1"/>
</dbReference>
<keyword evidence="1" id="KW-0863">Zinc-finger</keyword>
<protein>
    <submittedName>
        <fullName evidence="6">Uncharacterized protein</fullName>
    </submittedName>
</protein>
<feature type="region of interest" description="Disordered" evidence="3">
    <location>
        <begin position="167"/>
        <end position="254"/>
    </location>
</feature>
<evidence type="ECO:0000256" key="3">
    <source>
        <dbReference type="SAM" id="MobiDB-lite"/>
    </source>
</evidence>
<dbReference type="Proteomes" id="UP000241769">
    <property type="component" value="Unassembled WGS sequence"/>
</dbReference>
<dbReference type="SUPFAM" id="SSF54928">
    <property type="entry name" value="RNA-binding domain, RBD"/>
    <property type="match status" value="1"/>
</dbReference>
<dbReference type="AlphaFoldDB" id="A0A2P6N459"/>
<dbReference type="FunFam" id="3.30.70.330:FF:000272">
    <property type="entry name" value="Serine/arginine-rich splicing factor RS2Z32"/>
    <property type="match status" value="1"/>
</dbReference>
<dbReference type="PROSITE" id="PS50102">
    <property type="entry name" value="RRM"/>
    <property type="match status" value="1"/>
</dbReference>
<organism evidence="6 7">
    <name type="scientific">Planoprotostelium fungivorum</name>
    <dbReference type="NCBI Taxonomy" id="1890364"/>
    <lineage>
        <taxon>Eukaryota</taxon>
        <taxon>Amoebozoa</taxon>
        <taxon>Evosea</taxon>
        <taxon>Variosea</taxon>
        <taxon>Cavosteliida</taxon>
        <taxon>Cavosteliaceae</taxon>
        <taxon>Planoprotostelium</taxon>
    </lineage>
</organism>
<dbReference type="InterPro" id="IPR001878">
    <property type="entry name" value="Znf_CCHC"/>
</dbReference>
<sequence>MSDTRLYIGRLSSRTRERDLDDEFGRYGRISRLDMKNGFAFIEFNDPRDADEAVRDMNGRSLDGHKIIVERAKGSEGRGPRREDEPPAGRCYNCGKSGHWARDCPDSDGRLVYTTMEWLHCVSTFGLASVYETDASTVELLDIWLATAAREEEEEALEVADTILTTEDPDLPADLDLLAGPDLPEEDPDLLPAVTEAALLPEEADHPRSRSPIRSPRRASPAPANKDASPQRRSPSPRRSVSPTKKNTPPPLED</sequence>
<keyword evidence="7" id="KW-1185">Reference proteome</keyword>